<dbReference type="Pfam" id="PF10442">
    <property type="entry name" value="FIST_C"/>
    <property type="match status" value="1"/>
</dbReference>
<evidence type="ECO:0000259" key="1">
    <source>
        <dbReference type="SMART" id="SM00897"/>
    </source>
</evidence>
<protein>
    <recommendedName>
        <fullName evidence="4">FIST C-domain domain-containing protein</fullName>
    </recommendedName>
</protein>
<dbReference type="EMBL" id="FPHM01000248">
    <property type="protein sequence ID" value="SFV71427.1"/>
    <property type="molecule type" value="Genomic_DNA"/>
</dbReference>
<proteinExistence type="predicted"/>
<evidence type="ECO:0000313" key="3">
    <source>
        <dbReference type="EMBL" id="SFV71427.1"/>
    </source>
</evidence>
<dbReference type="SMART" id="SM00897">
    <property type="entry name" value="FIST"/>
    <property type="match status" value="1"/>
</dbReference>
<dbReference type="AlphaFoldDB" id="A0A1W1D0H8"/>
<evidence type="ECO:0000259" key="2">
    <source>
        <dbReference type="SMART" id="SM01204"/>
    </source>
</evidence>
<feature type="domain" description="FIST" evidence="1">
    <location>
        <begin position="1"/>
        <end position="167"/>
    </location>
</feature>
<evidence type="ECO:0008006" key="4">
    <source>
        <dbReference type="Google" id="ProtNLM"/>
    </source>
</evidence>
<dbReference type="PANTHER" id="PTHR40252">
    <property type="entry name" value="BLR0328 PROTEIN"/>
    <property type="match status" value="1"/>
</dbReference>
<dbReference type="InterPro" id="IPR013702">
    <property type="entry name" value="FIST_domain_N"/>
</dbReference>
<gene>
    <name evidence="3" type="ORF">MNB_SV-13-1651</name>
</gene>
<dbReference type="PANTHER" id="PTHR40252:SF2">
    <property type="entry name" value="BLR0328 PROTEIN"/>
    <property type="match status" value="1"/>
</dbReference>
<organism evidence="3">
    <name type="scientific">hydrothermal vent metagenome</name>
    <dbReference type="NCBI Taxonomy" id="652676"/>
    <lineage>
        <taxon>unclassified sequences</taxon>
        <taxon>metagenomes</taxon>
        <taxon>ecological metagenomes</taxon>
    </lineage>
</organism>
<dbReference type="SMART" id="SM01204">
    <property type="entry name" value="FIST_C"/>
    <property type="match status" value="1"/>
</dbReference>
<name>A0A1W1D0H8_9ZZZZ</name>
<reference evidence="3" key="1">
    <citation type="submission" date="2016-10" db="EMBL/GenBank/DDBJ databases">
        <authorList>
            <person name="de Groot N.N."/>
        </authorList>
    </citation>
    <scope>NUCLEOTIDE SEQUENCE</scope>
</reference>
<sequence length="325" mass="36004">MIFGSTTVGEIFADKEHGVKEKEESIVCMLLNIDPNAISLRLLQIENVNYKSAGEDVGAWAKKQFANPAVITVTSGLNFDNDSYTQGIVSSGIDYIFGGAAGDDLILENTFVFSQDNFSSHGIIVLVLDFEKIDIIGTRAFGWTGIGKEKIVTKSDKNRVYEIDGKPAIDFYKKYLNVTADNMPQTGIEYPLEVHLRNGQIVYRAVLDIDEKEGALIFAGHVEEKAKVRLSTARGKEIISHVEKSIEELMDKNRDFKPEVGLLFPCCSRKQVLGDYAIKEVETIYKIAKVPLVGFFAYGEIGAFPNGGNAFHNETFVTALLRERG</sequence>
<accession>A0A1W1D0H8</accession>
<dbReference type="Pfam" id="PF08495">
    <property type="entry name" value="FIST"/>
    <property type="match status" value="1"/>
</dbReference>
<dbReference type="InterPro" id="IPR019494">
    <property type="entry name" value="FIST_C"/>
</dbReference>
<feature type="domain" description="FIST C-domain" evidence="2">
    <location>
        <begin position="168"/>
        <end position="304"/>
    </location>
</feature>